<reference evidence="1" key="1">
    <citation type="journal article" date="2014" name="Front. Microbiol.">
        <title>High frequency of phylogenetically diverse reductive dehalogenase-homologous genes in deep subseafloor sedimentary metagenomes.</title>
        <authorList>
            <person name="Kawai M."/>
            <person name="Futagami T."/>
            <person name="Toyoda A."/>
            <person name="Takaki Y."/>
            <person name="Nishi S."/>
            <person name="Hori S."/>
            <person name="Arai W."/>
            <person name="Tsubouchi T."/>
            <person name="Morono Y."/>
            <person name="Uchiyama I."/>
            <person name="Ito T."/>
            <person name="Fujiyama A."/>
            <person name="Inagaki F."/>
            <person name="Takami H."/>
        </authorList>
    </citation>
    <scope>NUCLEOTIDE SEQUENCE</scope>
    <source>
        <strain evidence="1">Expedition CK06-06</strain>
    </source>
</reference>
<comment type="caution">
    <text evidence="1">The sequence shown here is derived from an EMBL/GenBank/DDBJ whole genome shotgun (WGS) entry which is preliminary data.</text>
</comment>
<organism evidence="1">
    <name type="scientific">marine sediment metagenome</name>
    <dbReference type="NCBI Taxonomy" id="412755"/>
    <lineage>
        <taxon>unclassified sequences</taxon>
        <taxon>metagenomes</taxon>
        <taxon>ecological metagenomes</taxon>
    </lineage>
</organism>
<feature type="non-terminal residue" evidence="1">
    <location>
        <position position="1"/>
    </location>
</feature>
<sequence>VEITNPSYAIHYKTIHAVTVHLGMIDDYSCEIDTLAEISHRQLICEKI</sequence>
<gene>
    <name evidence="1" type="ORF">S03H2_65964</name>
</gene>
<proteinExistence type="predicted"/>
<protein>
    <submittedName>
        <fullName evidence="1">Uncharacterized protein</fullName>
    </submittedName>
</protein>
<evidence type="ECO:0000313" key="1">
    <source>
        <dbReference type="EMBL" id="GAH77316.1"/>
    </source>
</evidence>
<dbReference type="EMBL" id="BARU01043014">
    <property type="protein sequence ID" value="GAH77316.1"/>
    <property type="molecule type" value="Genomic_DNA"/>
</dbReference>
<accession>X1I4H5</accession>
<dbReference type="AlphaFoldDB" id="X1I4H5"/>
<name>X1I4H5_9ZZZZ</name>